<dbReference type="Pfam" id="PF12099">
    <property type="entry name" value="DUF3575"/>
    <property type="match status" value="1"/>
</dbReference>
<keyword evidence="1" id="KW-0732">Signal</keyword>
<sequence length="155" mass="16239">MKKIVFIFSMFLALTAFGQSSAIKVNPVGLAFGVANAGYEFSTSDSQSATISGLYYDVSGISGFGVGAEYRFYFGGEALKGWHAGPSLGYLSLEDDFNTSASVFSFGGEVGHQWVWNSGFLVDVFAGLGFATGGDNLNGLDSTTIGIGVSLGYAW</sequence>
<keyword evidence="3" id="KW-1185">Reference proteome</keyword>
<evidence type="ECO:0000313" key="3">
    <source>
        <dbReference type="Proteomes" id="UP001595826"/>
    </source>
</evidence>
<reference evidence="3" key="1">
    <citation type="journal article" date="2019" name="Int. J. Syst. Evol. Microbiol.">
        <title>The Global Catalogue of Microorganisms (GCM) 10K type strain sequencing project: providing services to taxonomists for standard genome sequencing and annotation.</title>
        <authorList>
            <consortium name="The Broad Institute Genomics Platform"/>
            <consortium name="The Broad Institute Genome Sequencing Center for Infectious Disease"/>
            <person name="Wu L."/>
            <person name="Ma J."/>
        </authorList>
    </citation>
    <scope>NUCLEOTIDE SEQUENCE [LARGE SCALE GENOMIC DNA]</scope>
    <source>
        <strain evidence="3">CECT 8655</strain>
    </source>
</reference>
<name>A0ABV8R953_9FLAO</name>
<organism evidence="2 3">
    <name type="scientific">Polaribacter marinivivus</name>
    <dbReference type="NCBI Taxonomy" id="1524260"/>
    <lineage>
        <taxon>Bacteria</taxon>
        <taxon>Pseudomonadati</taxon>
        <taxon>Bacteroidota</taxon>
        <taxon>Flavobacteriia</taxon>
        <taxon>Flavobacteriales</taxon>
        <taxon>Flavobacteriaceae</taxon>
    </lineage>
</organism>
<comment type="caution">
    <text evidence="2">The sequence shown here is derived from an EMBL/GenBank/DDBJ whole genome shotgun (WGS) entry which is preliminary data.</text>
</comment>
<evidence type="ECO:0000313" key="2">
    <source>
        <dbReference type="EMBL" id="MFC4269000.1"/>
    </source>
</evidence>
<dbReference type="Proteomes" id="UP001595826">
    <property type="component" value="Unassembled WGS sequence"/>
</dbReference>
<accession>A0ABV8R953</accession>
<dbReference type="InterPro" id="IPR021958">
    <property type="entry name" value="DUF3575"/>
</dbReference>
<feature type="chain" id="PRO_5045809675" evidence="1">
    <location>
        <begin position="19"/>
        <end position="155"/>
    </location>
</feature>
<gene>
    <name evidence="2" type="ORF">ACFOWD_08810</name>
</gene>
<evidence type="ECO:0000256" key="1">
    <source>
        <dbReference type="SAM" id="SignalP"/>
    </source>
</evidence>
<feature type="signal peptide" evidence="1">
    <location>
        <begin position="1"/>
        <end position="18"/>
    </location>
</feature>
<proteinExistence type="predicted"/>
<protein>
    <submittedName>
        <fullName evidence="2">DUF3575 domain-containing protein</fullName>
    </submittedName>
</protein>
<dbReference type="EMBL" id="JBHSCY010000002">
    <property type="protein sequence ID" value="MFC4269000.1"/>
    <property type="molecule type" value="Genomic_DNA"/>
</dbReference>
<dbReference type="RefSeq" id="WP_377409869.1">
    <property type="nucleotide sequence ID" value="NZ_JBHSCY010000002.1"/>
</dbReference>